<accession>A0A7W9SW18</accession>
<feature type="transmembrane region" description="Helical" evidence="1">
    <location>
        <begin position="16"/>
        <end position="38"/>
    </location>
</feature>
<keyword evidence="2" id="KW-0378">Hydrolase</keyword>
<keyword evidence="3" id="KW-1185">Reference proteome</keyword>
<gene>
    <name evidence="2" type="ORF">HNQ39_005593</name>
</gene>
<evidence type="ECO:0000256" key="1">
    <source>
        <dbReference type="SAM" id="Phobius"/>
    </source>
</evidence>
<evidence type="ECO:0000313" key="2">
    <source>
        <dbReference type="EMBL" id="MBB6053751.1"/>
    </source>
</evidence>
<protein>
    <submittedName>
        <fullName evidence="2">Zn-dependent protease with chaperone function</fullName>
    </submittedName>
</protein>
<keyword evidence="1" id="KW-0812">Transmembrane</keyword>
<dbReference type="RefSeq" id="WP_184203840.1">
    <property type="nucleotide sequence ID" value="NZ_JACHGW010000008.1"/>
</dbReference>
<keyword evidence="2" id="KW-0645">Protease</keyword>
<dbReference type="AlphaFoldDB" id="A0A7W9SW18"/>
<dbReference type="Gene3D" id="3.30.2010.10">
    <property type="entry name" value="Metalloproteases ('zincins'), catalytic domain"/>
    <property type="match status" value="1"/>
</dbReference>
<name>A0A7W9SW18_ARMRO</name>
<feature type="transmembrane region" description="Helical" evidence="1">
    <location>
        <begin position="150"/>
        <end position="169"/>
    </location>
</feature>
<keyword evidence="1" id="KW-0472">Membrane</keyword>
<dbReference type="GO" id="GO:0006508">
    <property type="term" value="P:proteolysis"/>
    <property type="evidence" value="ECO:0007669"/>
    <property type="project" value="UniProtKB-KW"/>
</dbReference>
<comment type="caution">
    <text evidence="2">The sequence shown here is derived from an EMBL/GenBank/DDBJ whole genome shotgun (WGS) entry which is preliminary data.</text>
</comment>
<feature type="transmembrane region" description="Helical" evidence="1">
    <location>
        <begin position="181"/>
        <end position="202"/>
    </location>
</feature>
<reference evidence="2 3" key="1">
    <citation type="submission" date="2020-08" db="EMBL/GenBank/DDBJ databases">
        <title>Genomic Encyclopedia of Type Strains, Phase IV (KMG-IV): sequencing the most valuable type-strain genomes for metagenomic binning, comparative biology and taxonomic classification.</title>
        <authorList>
            <person name="Goeker M."/>
        </authorList>
    </citation>
    <scope>NUCLEOTIDE SEQUENCE [LARGE SCALE GENOMIC DNA]</scope>
    <source>
        <strain evidence="2 3">DSM 23562</strain>
    </source>
</reference>
<dbReference type="GO" id="GO:0008233">
    <property type="term" value="F:peptidase activity"/>
    <property type="evidence" value="ECO:0007669"/>
    <property type="project" value="UniProtKB-KW"/>
</dbReference>
<dbReference type="Proteomes" id="UP000520814">
    <property type="component" value="Unassembled WGS sequence"/>
</dbReference>
<keyword evidence="1" id="KW-1133">Transmembrane helix</keyword>
<sequence>MRSQQQATLPEDKVPLAVILSFSLYPLIAGGLLYYGFFLLEGLSVTLWRLLFLLGNLLFIASWVAVGWWARARTRTRLENDHPMAESAGTFAARSGVVIQRLYVFPSSKVDAYRTPAGSLCLSSALLRNLTPREAEVLIAHNIHLGAIKWAPLLGFASYGILGLFTTGLQEWLQHRFGTPLGRAALTVEGIRGVLMLGMITATTIWRDRREKAADAFAVKVIGDPERVVQAILKEYALSSGATQNSIEKLPDGLKERIRRIRENAPTPER</sequence>
<evidence type="ECO:0000313" key="3">
    <source>
        <dbReference type="Proteomes" id="UP000520814"/>
    </source>
</evidence>
<dbReference type="EMBL" id="JACHGW010000008">
    <property type="protein sequence ID" value="MBB6053751.1"/>
    <property type="molecule type" value="Genomic_DNA"/>
</dbReference>
<organism evidence="2 3">
    <name type="scientific">Armatimonas rosea</name>
    <dbReference type="NCBI Taxonomy" id="685828"/>
    <lineage>
        <taxon>Bacteria</taxon>
        <taxon>Bacillati</taxon>
        <taxon>Armatimonadota</taxon>
        <taxon>Armatimonadia</taxon>
        <taxon>Armatimonadales</taxon>
        <taxon>Armatimonadaceae</taxon>
        <taxon>Armatimonas</taxon>
    </lineage>
</organism>
<feature type="transmembrane region" description="Helical" evidence="1">
    <location>
        <begin position="50"/>
        <end position="70"/>
    </location>
</feature>
<proteinExistence type="predicted"/>